<feature type="transmembrane region" description="Helical" evidence="1">
    <location>
        <begin position="12"/>
        <end position="30"/>
    </location>
</feature>
<gene>
    <name evidence="2" type="ORF">FCL54_18965</name>
</gene>
<evidence type="ECO:0000313" key="3">
    <source>
        <dbReference type="Proteomes" id="UP000308230"/>
    </source>
</evidence>
<comment type="caution">
    <text evidence="2">The sequence shown here is derived from an EMBL/GenBank/DDBJ whole genome shotgun (WGS) entry which is preliminary data.</text>
</comment>
<keyword evidence="1" id="KW-0472">Membrane</keyword>
<dbReference type="AlphaFoldDB" id="A0A5R9EZ53"/>
<evidence type="ECO:0000256" key="1">
    <source>
        <dbReference type="SAM" id="Phobius"/>
    </source>
</evidence>
<name>A0A5R9EZ53_9BACL</name>
<dbReference type="Proteomes" id="UP000308230">
    <property type="component" value="Unassembled WGS sequence"/>
</dbReference>
<reference evidence="2 3" key="1">
    <citation type="submission" date="2019-04" db="EMBL/GenBank/DDBJ databases">
        <title>Bacillus caeni sp. nov., a bacterium isolated from mangrove sediment.</title>
        <authorList>
            <person name="Huang H."/>
            <person name="Mo K."/>
            <person name="Hu Y."/>
        </authorList>
    </citation>
    <scope>NUCLEOTIDE SEQUENCE [LARGE SCALE GENOMIC DNA]</scope>
    <source>
        <strain evidence="2 3">HB172195</strain>
    </source>
</reference>
<protein>
    <submittedName>
        <fullName evidence="2">YtxH domain-containing protein</fullName>
    </submittedName>
</protein>
<dbReference type="EMBL" id="SWLG01000017">
    <property type="protein sequence ID" value="TLS35739.1"/>
    <property type="molecule type" value="Genomic_DNA"/>
</dbReference>
<sequence>MEQSLKEKSDSKLLRGILIGGAVGAIISLFDKGTRKNLKYRSEQAKELYHDFREDPSRYTEQWKKTYQEASSIVKEVQEDMKAISSTFNEVKESSNSALRLVKETQKDVKDIGSKVKEAGEELMK</sequence>
<dbReference type="OrthoDB" id="2964225at2"/>
<keyword evidence="1" id="KW-0812">Transmembrane</keyword>
<organism evidence="2 3">
    <name type="scientific">Exobacillus caeni</name>
    <dbReference type="NCBI Taxonomy" id="2574798"/>
    <lineage>
        <taxon>Bacteria</taxon>
        <taxon>Bacillati</taxon>
        <taxon>Bacillota</taxon>
        <taxon>Bacilli</taxon>
        <taxon>Bacillales</taxon>
        <taxon>Guptibacillaceae</taxon>
        <taxon>Exobacillus</taxon>
    </lineage>
</organism>
<proteinExistence type="predicted"/>
<dbReference type="Gene3D" id="1.10.287.950">
    <property type="entry name" value="Methyl-accepting chemotaxis protein"/>
    <property type="match status" value="1"/>
</dbReference>
<evidence type="ECO:0000313" key="2">
    <source>
        <dbReference type="EMBL" id="TLS35739.1"/>
    </source>
</evidence>
<keyword evidence="1" id="KW-1133">Transmembrane helix</keyword>
<accession>A0A5R9EZ53</accession>
<dbReference type="RefSeq" id="WP_138128516.1">
    <property type="nucleotide sequence ID" value="NZ_SWLG01000017.1"/>
</dbReference>
<keyword evidence="3" id="KW-1185">Reference proteome</keyword>